<dbReference type="CDD" id="cd10551">
    <property type="entry name" value="PsrB"/>
    <property type="match status" value="1"/>
</dbReference>
<feature type="domain" description="4Fe-4S ferredoxin-type" evidence="5">
    <location>
        <begin position="81"/>
        <end position="110"/>
    </location>
</feature>
<dbReference type="AlphaFoldDB" id="A0A9D6UYU0"/>
<dbReference type="GO" id="GO:0051539">
    <property type="term" value="F:4 iron, 4 sulfur cluster binding"/>
    <property type="evidence" value="ECO:0007669"/>
    <property type="project" value="UniProtKB-KW"/>
</dbReference>
<proteinExistence type="predicted"/>
<dbReference type="EMBL" id="JACRDE010000156">
    <property type="protein sequence ID" value="MBI5248915.1"/>
    <property type="molecule type" value="Genomic_DNA"/>
</dbReference>
<dbReference type="GO" id="GO:0046872">
    <property type="term" value="F:metal ion binding"/>
    <property type="evidence" value="ECO:0007669"/>
    <property type="project" value="UniProtKB-KW"/>
</dbReference>
<dbReference type="Gene3D" id="3.30.70.20">
    <property type="match status" value="2"/>
</dbReference>
<comment type="caution">
    <text evidence="6">The sequence shown here is derived from an EMBL/GenBank/DDBJ whole genome shotgun (WGS) entry which is preliminary data.</text>
</comment>
<name>A0A9D6UYU0_9BACT</name>
<dbReference type="InterPro" id="IPR017900">
    <property type="entry name" value="4Fe4S_Fe_S_CS"/>
</dbReference>
<feature type="domain" description="4Fe-4S ferredoxin-type" evidence="5">
    <location>
        <begin position="49"/>
        <end position="80"/>
    </location>
</feature>
<organism evidence="6 7">
    <name type="scientific">Desulfomonile tiedjei</name>
    <dbReference type="NCBI Taxonomy" id="2358"/>
    <lineage>
        <taxon>Bacteria</taxon>
        <taxon>Pseudomonadati</taxon>
        <taxon>Thermodesulfobacteriota</taxon>
        <taxon>Desulfomonilia</taxon>
        <taxon>Desulfomonilales</taxon>
        <taxon>Desulfomonilaceae</taxon>
        <taxon>Desulfomonile</taxon>
    </lineage>
</organism>
<accession>A0A9D6UYU0</accession>
<dbReference type="InterPro" id="IPR017896">
    <property type="entry name" value="4Fe4S_Fe-S-bd"/>
</dbReference>
<keyword evidence="4" id="KW-0411">Iron-sulfur</keyword>
<keyword evidence="3" id="KW-0408">Iron</keyword>
<dbReference type="Pfam" id="PF13247">
    <property type="entry name" value="Fer4_11"/>
    <property type="match status" value="1"/>
</dbReference>
<evidence type="ECO:0000313" key="6">
    <source>
        <dbReference type="EMBL" id="MBI5248915.1"/>
    </source>
</evidence>
<evidence type="ECO:0000313" key="7">
    <source>
        <dbReference type="Proteomes" id="UP000807825"/>
    </source>
</evidence>
<keyword evidence="1" id="KW-0004">4Fe-4S</keyword>
<keyword evidence="2" id="KW-0479">Metal-binding</keyword>
<evidence type="ECO:0000259" key="5">
    <source>
        <dbReference type="PROSITE" id="PS51379"/>
    </source>
</evidence>
<gene>
    <name evidence="6" type="ORF">HY912_05420</name>
</gene>
<evidence type="ECO:0000256" key="4">
    <source>
        <dbReference type="ARBA" id="ARBA00023014"/>
    </source>
</evidence>
<dbReference type="PANTHER" id="PTHR43177:SF3">
    <property type="entry name" value="PROTEIN NRFC HOMOLOG"/>
    <property type="match status" value="1"/>
</dbReference>
<reference evidence="6" key="1">
    <citation type="submission" date="2020-07" db="EMBL/GenBank/DDBJ databases">
        <title>Huge and variable diversity of episymbiotic CPR bacteria and DPANN archaea in groundwater ecosystems.</title>
        <authorList>
            <person name="He C.Y."/>
            <person name="Keren R."/>
            <person name="Whittaker M."/>
            <person name="Farag I.F."/>
            <person name="Doudna J."/>
            <person name="Cate J.H.D."/>
            <person name="Banfield J.F."/>
        </authorList>
    </citation>
    <scope>NUCLEOTIDE SEQUENCE</scope>
    <source>
        <strain evidence="6">NC_groundwater_1664_Pr3_B-0.1um_52_9</strain>
    </source>
</reference>
<feature type="domain" description="4Fe-4S ferredoxin-type" evidence="5">
    <location>
        <begin position="4"/>
        <end position="34"/>
    </location>
</feature>
<dbReference type="Proteomes" id="UP000807825">
    <property type="component" value="Unassembled WGS sequence"/>
</dbReference>
<evidence type="ECO:0000256" key="1">
    <source>
        <dbReference type="ARBA" id="ARBA00022485"/>
    </source>
</evidence>
<evidence type="ECO:0000256" key="3">
    <source>
        <dbReference type="ARBA" id="ARBA00023004"/>
    </source>
</evidence>
<evidence type="ECO:0000256" key="2">
    <source>
        <dbReference type="ARBA" id="ARBA00022723"/>
    </source>
</evidence>
<dbReference type="PROSITE" id="PS00198">
    <property type="entry name" value="4FE4S_FER_1"/>
    <property type="match status" value="1"/>
</dbReference>
<dbReference type="InterPro" id="IPR050954">
    <property type="entry name" value="ET_IronSulfur_Cluster-Binding"/>
</dbReference>
<protein>
    <submittedName>
        <fullName evidence="6">4Fe-4S dicluster domain-containing protein</fullName>
    </submittedName>
</protein>
<sequence>MPRYGIAIDTTKCIGCHSCRVACQNQQGLEYNQSFNWIKEKERGKFPSFAKEFVPLQCNQCENAPCQRVCPTGAIYTSPEGVVLVHKERCVGCKYCIEACPYKVRTVDHHEGIVVKCWFCIDLVRAGGEPACVTTCPTQVRIFGDLDDPGSRISRFIATHRAEPLRPDLGTRPRIFYKRS</sequence>
<dbReference type="SUPFAM" id="SSF54862">
    <property type="entry name" value="4Fe-4S ferredoxins"/>
    <property type="match status" value="1"/>
</dbReference>
<dbReference type="PROSITE" id="PS51379">
    <property type="entry name" value="4FE4S_FER_2"/>
    <property type="match status" value="3"/>
</dbReference>
<dbReference type="PANTHER" id="PTHR43177">
    <property type="entry name" value="PROTEIN NRFC"/>
    <property type="match status" value="1"/>
</dbReference>